<keyword evidence="2" id="KW-1185">Reference proteome</keyword>
<evidence type="ECO:0000313" key="1">
    <source>
        <dbReference type="EMBL" id="MDE5415481.1"/>
    </source>
</evidence>
<proteinExistence type="predicted"/>
<dbReference type="EMBL" id="JAOTPO010000016">
    <property type="protein sequence ID" value="MDE5415481.1"/>
    <property type="molecule type" value="Genomic_DNA"/>
</dbReference>
<dbReference type="Proteomes" id="UP001148125">
    <property type="component" value="Unassembled WGS sequence"/>
</dbReference>
<accession>A0ABT5VJ45</accession>
<gene>
    <name evidence="1" type="ORF">N7Z68_19135</name>
</gene>
<protein>
    <recommendedName>
        <fullName evidence="3">Tail assembly chaperone</fullName>
    </recommendedName>
</protein>
<sequence length="116" mass="13369">MAKVYKDFDEFFLAKDDTMTVKLFGNEYDIPTSLSAKLALSMSKQVKEDPSQEMQVDQVIEFLNLIYGQENIEDWLDNGISITQLTDVLTWTMQQYSQAKVNVPAQKKRKAPVKKQ</sequence>
<dbReference type="RefSeq" id="WP_275120083.1">
    <property type="nucleotide sequence ID" value="NZ_JAOTPO010000016.1"/>
</dbReference>
<name>A0ABT5VJ45_9BACI</name>
<organism evidence="1 2">
    <name type="scientific">Alkalihalobacterium chitinilyticum</name>
    <dbReference type="NCBI Taxonomy" id="2980103"/>
    <lineage>
        <taxon>Bacteria</taxon>
        <taxon>Bacillati</taxon>
        <taxon>Bacillota</taxon>
        <taxon>Bacilli</taxon>
        <taxon>Bacillales</taxon>
        <taxon>Bacillaceae</taxon>
        <taxon>Alkalihalobacterium</taxon>
    </lineage>
</organism>
<reference evidence="1" key="1">
    <citation type="submission" date="2024-05" db="EMBL/GenBank/DDBJ databases">
        <title>Alkalihalobacillus sp. strain MEB203 novel alkaliphilic bacterium from Lonar Lake, India.</title>
        <authorList>
            <person name="Joshi A."/>
            <person name="Thite S."/>
            <person name="Mengade P."/>
        </authorList>
    </citation>
    <scope>NUCLEOTIDE SEQUENCE</scope>
    <source>
        <strain evidence="1">MEB 203</strain>
    </source>
</reference>
<evidence type="ECO:0000313" key="2">
    <source>
        <dbReference type="Proteomes" id="UP001148125"/>
    </source>
</evidence>
<comment type="caution">
    <text evidence="1">The sequence shown here is derived from an EMBL/GenBank/DDBJ whole genome shotgun (WGS) entry which is preliminary data.</text>
</comment>
<evidence type="ECO:0008006" key="3">
    <source>
        <dbReference type="Google" id="ProtNLM"/>
    </source>
</evidence>